<dbReference type="PANTHER" id="PTHR43611">
    <property type="entry name" value="ALPHA-D-GLUCOSE 1-PHOSPHATE PHOSPHATASE"/>
    <property type="match status" value="1"/>
</dbReference>
<dbReference type="NCBIfam" id="TIGR01509">
    <property type="entry name" value="HAD-SF-IA-v3"/>
    <property type="match status" value="1"/>
</dbReference>
<organism evidence="1 2">
    <name type="scientific">Homoserinibacter gongjuensis</name>
    <dbReference type="NCBI Taxonomy" id="1162968"/>
    <lineage>
        <taxon>Bacteria</taxon>
        <taxon>Bacillati</taxon>
        <taxon>Actinomycetota</taxon>
        <taxon>Actinomycetes</taxon>
        <taxon>Micrococcales</taxon>
        <taxon>Microbacteriaceae</taxon>
        <taxon>Homoserinibacter</taxon>
    </lineage>
</organism>
<gene>
    <name evidence="1" type="ORF">GCM10025869_26300</name>
</gene>
<keyword evidence="2" id="KW-1185">Reference proteome</keyword>
<dbReference type="InterPro" id="IPR006439">
    <property type="entry name" value="HAD-SF_hydro_IA"/>
</dbReference>
<name>A0ABQ6JX78_9MICO</name>
<comment type="caution">
    <text evidence="1">The sequence shown here is derived from an EMBL/GenBank/DDBJ whole genome shotgun (WGS) entry which is preliminary data.</text>
</comment>
<dbReference type="PANTHER" id="PTHR43611:SF3">
    <property type="entry name" value="FLAVIN MONONUCLEOTIDE HYDROLASE 1, CHLOROPLATIC"/>
    <property type="match status" value="1"/>
</dbReference>
<dbReference type="Gene3D" id="3.40.50.1000">
    <property type="entry name" value="HAD superfamily/HAD-like"/>
    <property type="match status" value="1"/>
</dbReference>
<dbReference type="EMBL" id="BSVA01000001">
    <property type="protein sequence ID" value="GMA92101.1"/>
    <property type="molecule type" value="Genomic_DNA"/>
</dbReference>
<dbReference type="Proteomes" id="UP001157069">
    <property type="component" value="Unassembled WGS sequence"/>
</dbReference>
<dbReference type="InterPro" id="IPR036412">
    <property type="entry name" value="HAD-like_sf"/>
</dbReference>
<dbReference type="InterPro" id="IPR023198">
    <property type="entry name" value="PGP-like_dom2"/>
</dbReference>
<reference evidence="2" key="1">
    <citation type="journal article" date="2019" name="Int. J. Syst. Evol. Microbiol.">
        <title>The Global Catalogue of Microorganisms (GCM) 10K type strain sequencing project: providing services to taxonomists for standard genome sequencing and annotation.</title>
        <authorList>
            <consortium name="The Broad Institute Genomics Platform"/>
            <consortium name="The Broad Institute Genome Sequencing Center for Infectious Disease"/>
            <person name="Wu L."/>
            <person name="Ma J."/>
        </authorList>
    </citation>
    <scope>NUCLEOTIDE SEQUENCE [LARGE SCALE GENOMIC DNA]</scope>
    <source>
        <strain evidence="2">NBRC 108755</strain>
    </source>
</reference>
<protein>
    <submittedName>
        <fullName evidence="1">Haloacid dehalogenase</fullName>
    </submittedName>
</protein>
<proteinExistence type="predicted"/>
<dbReference type="PRINTS" id="PR00413">
    <property type="entry name" value="HADHALOGNASE"/>
</dbReference>
<dbReference type="RefSeq" id="WP_284300734.1">
    <property type="nucleotide sequence ID" value="NZ_BSVA01000001.1"/>
</dbReference>
<dbReference type="InterPro" id="IPR023214">
    <property type="entry name" value="HAD_sf"/>
</dbReference>
<dbReference type="Gene3D" id="1.10.150.240">
    <property type="entry name" value="Putative phosphatase, domain 2"/>
    <property type="match status" value="1"/>
</dbReference>
<evidence type="ECO:0000313" key="2">
    <source>
        <dbReference type="Proteomes" id="UP001157069"/>
    </source>
</evidence>
<accession>A0ABQ6JX78</accession>
<evidence type="ECO:0000313" key="1">
    <source>
        <dbReference type="EMBL" id="GMA92101.1"/>
    </source>
</evidence>
<dbReference type="SUPFAM" id="SSF56784">
    <property type="entry name" value="HAD-like"/>
    <property type="match status" value="1"/>
</dbReference>
<sequence length="207" mass="23168">MAISIPNRVVVFDYGEVISRSQSEEDKLALVATAGVSSAEFWPVYWRHRDLLDHGRLSIIEYWRQVAADLGVSWDLATIQQLWVIDFRGWISAEPATVRILEELHDGGTRMALLSNAGFDFGDPFRYAPFATLFERVFVSAELGLLKPDAEIYRYIARELSIELASMVFIDNKAVNVDGATALGVTGHVFTDAPQLREFLVSLGQES</sequence>